<keyword evidence="1" id="KW-1133">Transmembrane helix</keyword>
<proteinExistence type="predicted"/>
<name>A0AB94IDQ5_9GAMM</name>
<dbReference type="EMBL" id="AWGA01000030">
    <property type="protein sequence ID" value="TEA27597.1"/>
    <property type="molecule type" value="Genomic_DNA"/>
</dbReference>
<gene>
    <name evidence="2" type="ORF">O970_03015</name>
</gene>
<keyword evidence="1" id="KW-0812">Transmembrane</keyword>
<dbReference type="Proteomes" id="UP000506160">
    <property type="component" value="Unassembled WGS sequence"/>
</dbReference>
<feature type="transmembrane region" description="Helical" evidence="1">
    <location>
        <begin position="38"/>
        <end position="55"/>
    </location>
</feature>
<evidence type="ECO:0000313" key="3">
    <source>
        <dbReference type="Proteomes" id="UP000506160"/>
    </source>
</evidence>
<keyword evidence="1" id="KW-0472">Membrane</keyword>
<evidence type="ECO:0000256" key="1">
    <source>
        <dbReference type="SAM" id="Phobius"/>
    </source>
</evidence>
<dbReference type="AlphaFoldDB" id="A0AB94IDQ5"/>
<accession>A0AB94IDQ5</accession>
<reference evidence="2 3" key="1">
    <citation type="journal article" date="2014" name="Appl. Environ. Microbiol.">
        <title>Genomic features of a bumble bee symbiont reflect its host environment.</title>
        <authorList>
            <person name="Martinson V.G."/>
            <person name="Magoc T."/>
            <person name="Koch H."/>
            <person name="Salzberg S.L."/>
            <person name="Moran N.A."/>
        </authorList>
    </citation>
    <scope>NUCLEOTIDE SEQUENCE [LARGE SCALE GENOMIC DNA]</scope>
    <source>
        <strain evidence="2 3">Bimp</strain>
    </source>
</reference>
<comment type="caution">
    <text evidence="2">The sequence shown here is derived from an EMBL/GenBank/DDBJ whole genome shotgun (WGS) entry which is preliminary data.</text>
</comment>
<dbReference type="Pfam" id="PF06611">
    <property type="entry name" value="DUF1145"/>
    <property type="match status" value="1"/>
</dbReference>
<organism evidence="2 3">
    <name type="scientific">Candidatus Schmidhempelia bombi str. Bimp</name>
    <dbReference type="NCBI Taxonomy" id="1387197"/>
    <lineage>
        <taxon>Bacteria</taxon>
        <taxon>Pseudomonadati</taxon>
        <taxon>Pseudomonadota</taxon>
        <taxon>Gammaproteobacteria</taxon>
        <taxon>Orbales</taxon>
        <taxon>Orbaceae</taxon>
        <taxon>Candidatus Schmidhempelia</taxon>
    </lineage>
</organism>
<dbReference type="InterPro" id="IPR009525">
    <property type="entry name" value="DUF1145"/>
</dbReference>
<evidence type="ECO:0000313" key="2">
    <source>
        <dbReference type="EMBL" id="TEA27597.1"/>
    </source>
</evidence>
<dbReference type="RefSeq" id="WP_024495698.1">
    <property type="nucleotide sequence ID" value="NZ_AWGA01000030.1"/>
</dbReference>
<feature type="non-terminal residue" evidence="2">
    <location>
        <position position="1"/>
    </location>
</feature>
<keyword evidence="3" id="KW-1185">Reference proteome</keyword>
<protein>
    <submittedName>
        <fullName evidence="2">DUF1145 domain-containing protein</fullName>
    </submittedName>
</protein>
<sequence length="62" mass="7161">GAAKMLAYVALAVMVMTHGLQAWILNTTLTEQERKHDRFITLRLFLFGIVEVLSWKKSKKQQ</sequence>